<reference evidence="2" key="2">
    <citation type="submission" date="2023-05" db="EMBL/GenBank/DDBJ databases">
        <authorList>
            <consortium name="Lawrence Berkeley National Laboratory"/>
            <person name="Steindorff A."/>
            <person name="Hensen N."/>
            <person name="Bonometti L."/>
            <person name="Westerberg I."/>
            <person name="Brannstrom I.O."/>
            <person name="Guillou S."/>
            <person name="Cros-Aarteil S."/>
            <person name="Calhoun S."/>
            <person name="Haridas S."/>
            <person name="Kuo A."/>
            <person name="Mondo S."/>
            <person name="Pangilinan J."/>
            <person name="Riley R."/>
            <person name="Labutti K."/>
            <person name="Andreopoulos B."/>
            <person name="Lipzen A."/>
            <person name="Chen C."/>
            <person name="Yanf M."/>
            <person name="Daum C."/>
            <person name="Ng V."/>
            <person name="Clum A."/>
            <person name="Ohm R."/>
            <person name="Martin F."/>
            <person name="Silar P."/>
            <person name="Natvig D."/>
            <person name="Lalanne C."/>
            <person name="Gautier V."/>
            <person name="Ament-Velasquez S.L."/>
            <person name="Kruys A."/>
            <person name="Hutchinson M.I."/>
            <person name="Powell A.J."/>
            <person name="Barry K."/>
            <person name="Miller A.N."/>
            <person name="Grigoriev I.V."/>
            <person name="Debuchy R."/>
            <person name="Gladieux P."/>
            <person name="Thoren M.H."/>
            <person name="Johannesson H."/>
        </authorList>
    </citation>
    <scope>NUCLEOTIDE SEQUENCE</scope>
    <source>
        <strain evidence="2">CBS 538.74</strain>
    </source>
</reference>
<comment type="caution">
    <text evidence="2">The sequence shown here is derived from an EMBL/GenBank/DDBJ whole genome shotgun (WGS) entry which is preliminary data.</text>
</comment>
<feature type="region of interest" description="Disordered" evidence="1">
    <location>
        <begin position="1"/>
        <end position="23"/>
    </location>
</feature>
<reference evidence="2" key="1">
    <citation type="journal article" date="2023" name="Mol. Phylogenet. Evol.">
        <title>Genome-scale phylogeny and comparative genomics of the fungal order Sordariales.</title>
        <authorList>
            <person name="Hensen N."/>
            <person name="Bonometti L."/>
            <person name="Westerberg I."/>
            <person name="Brannstrom I.O."/>
            <person name="Guillou S."/>
            <person name="Cros-Aarteil S."/>
            <person name="Calhoun S."/>
            <person name="Haridas S."/>
            <person name="Kuo A."/>
            <person name="Mondo S."/>
            <person name="Pangilinan J."/>
            <person name="Riley R."/>
            <person name="LaButti K."/>
            <person name="Andreopoulos B."/>
            <person name="Lipzen A."/>
            <person name="Chen C."/>
            <person name="Yan M."/>
            <person name="Daum C."/>
            <person name="Ng V."/>
            <person name="Clum A."/>
            <person name="Steindorff A."/>
            <person name="Ohm R.A."/>
            <person name="Martin F."/>
            <person name="Silar P."/>
            <person name="Natvig D.O."/>
            <person name="Lalanne C."/>
            <person name="Gautier V."/>
            <person name="Ament-Velasquez S.L."/>
            <person name="Kruys A."/>
            <person name="Hutchinson M.I."/>
            <person name="Powell A.J."/>
            <person name="Barry K."/>
            <person name="Miller A.N."/>
            <person name="Grigoriev I.V."/>
            <person name="Debuchy R."/>
            <person name="Gladieux P."/>
            <person name="Hiltunen Thoren M."/>
            <person name="Johannesson H."/>
        </authorList>
    </citation>
    <scope>NUCLEOTIDE SEQUENCE</scope>
    <source>
        <strain evidence="2">CBS 538.74</strain>
    </source>
</reference>
<protein>
    <submittedName>
        <fullName evidence="2">Uncharacterized protein</fullName>
    </submittedName>
</protein>
<gene>
    <name evidence="2" type="ORF">C8A00DRAFT_13005</name>
</gene>
<name>A0AAN6VQM3_9PEZI</name>
<evidence type="ECO:0000313" key="2">
    <source>
        <dbReference type="EMBL" id="KAK4155998.1"/>
    </source>
</evidence>
<sequence>MDSDEEIAVSFDTQDRHSDGLPAEPVPGLDDILAQLRQDIAAWCDGRPDAAALDIKAAYDELAHLDVKEQSLLSLLYEVGRDEYHSPYSTDPKPASLVLRDFKRDEILCGFAPRRQLLRSRALDLSRAGLRPLNIADLPLEILRIIFNDFEDDAVTESWRRHRVSWDWYMLNDTRERQREIRSPAIAAGVRGIEVSLAYRPKEYADSIDVFKAARLDVLSQQRNYCEYLCDGASWGPLVPADDEEEDEHPDGRAAELRNALIKYGRLARHWDKYVDAIHRGETAGEQPSGCKYQEVLRLGYAEYCRLHQEQRRLLRDATFANALASSVARMPNARSFVFVDKWDPDTEYEDQPLLHDADMLSRFMSAPLKWPEIEDDREQPARELECARLLWEIREDRLRADDKSHIDNFLGAMASRCGQHLRVLRFDFYHFAFASGGDRTNPEGFYHADPFIARLQELPRIRCLHLSCFELQKETLSTLCGNLGSNLECLVMHGLTLHNGRWVEAVDTLREKMAATVARGQCALDCGLWDLHGGEFVNTESRSPTPSDSRLCGDHPLVSEAEKYVKGILEHNPLRSSG</sequence>
<dbReference type="AlphaFoldDB" id="A0AAN6VQM3"/>
<organism evidence="2 3">
    <name type="scientific">Chaetomidium leptoderma</name>
    <dbReference type="NCBI Taxonomy" id="669021"/>
    <lineage>
        <taxon>Eukaryota</taxon>
        <taxon>Fungi</taxon>
        <taxon>Dikarya</taxon>
        <taxon>Ascomycota</taxon>
        <taxon>Pezizomycotina</taxon>
        <taxon>Sordariomycetes</taxon>
        <taxon>Sordariomycetidae</taxon>
        <taxon>Sordariales</taxon>
        <taxon>Chaetomiaceae</taxon>
        <taxon>Chaetomidium</taxon>
    </lineage>
</organism>
<accession>A0AAN6VQM3</accession>
<dbReference type="EMBL" id="MU856876">
    <property type="protein sequence ID" value="KAK4155998.1"/>
    <property type="molecule type" value="Genomic_DNA"/>
</dbReference>
<evidence type="ECO:0000313" key="3">
    <source>
        <dbReference type="Proteomes" id="UP001302745"/>
    </source>
</evidence>
<evidence type="ECO:0000256" key="1">
    <source>
        <dbReference type="SAM" id="MobiDB-lite"/>
    </source>
</evidence>
<keyword evidence="3" id="KW-1185">Reference proteome</keyword>
<dbReference type="Proteomes" id="UP001302745">
    <property type="component" value="Unassembled WGS sequence"/>
</dbReference>
<proteinExistence type="predicted"/>